<organism evidence="3 4">
    <name type="scientific">Seminavis robusta</name>
    <dbReference type="NCBI Taxonomy" id="568900"/>
    <lineage>
        <taxon>Eukaryota</taxon>
        <taxon>Sar</taxon>
        <taxon>Stramenopiles</taxon>
        <taxon>Ochrophyta</taxon>
        <taxon>Bacillariophyta</taxon>
        <taxon>Bacillariophyceae</taxon>
        <taxon>Bacillariophycidae</taxon>
        <taxon>Naviculales</taxon>
        <taxon>Naviculaceae</taxon>
        <taxon>Seminavis</taxon>
    </lineage>
</organism>
<feature type="compositionally biased region" description="Low complexity" evidence="2">
    <location>
        <begin position="852"/>
        <end position="862"/>
    </location>
</feature>
<gene>
    <name evidence="3" type="ORF">SEMRO_1148_G246500.1</name>
</gene>
<proteinExistence type="predicted"/>
<keyword evidence="1" id="KW-0175">Coiled coil</keyword>
<feature type="compositionally biased region" description="Low complexity" evidence="2">
    <location>
        <begin position="982"/>
        <end position="992"/>
    </location>
</feature>
<accession>A0A9N8EG63</accession>
<feature type="compositionally biased region" description="Low complexity" evidence="2">
    <location>
        <begin position="806"/>
        <end position="834"/>
    </location>
</feature>
<feature type="compositionally biased region" description="Polar residues" evidence="2">
    <location>
        <begin position="634"/>
        <end position="653"/>
    </location>
</feature>
<feature type="compositionally biased region" description="Acidic residues" evidence="2">
    <location>
        <begin position="923"/>
        <end position="934"/>
    </location>
</feature>
<dbReference type="Proteomes" id="UP001153069">
    <property type="component" value="Unassembled WGS sequence"/>
</dbReference>
<evidence type="ECO:0000256" key="1">
    <source>
        <dbReference type="SAM" id="Coils"/>
    </source>
</evidence>
<feature type="compositionally biased region" description="Low complexity" evidence="2">
    <location>
        <begin position="786"/>
        <end position="799"/>
    </location>
</feature>
<protein>
    <submittedName>
        <fullName evidence="3">Uncharacterized protein</fullName>
    </submittedName>
</protein>
<name>A0A9N8EG63_9STRA</name>
<keyword evidence="4" id="KW-1185">Reference proteome</keyword>
<evidence type="ECO:0000313" key="3">
    <source>
        <dbReference type="EMBL" id="CAB9520942.1"/>
    </source>
</evidence>
<dbReference type="EMBL" id="CAICTM010001146">
    <property type="protein sequence ID" value="CAB9520942.1"/>
    <property type="molecule type" value="Genomic_DNA"/>
</dbReference>
<reference evidence="3" key="1">
    <citation type="submission" date="2020-06" db="EMBL/GenBank/DDBJ databases">
        <authorList>
            <consortium name="Plant Systems Biology data submission"/>
        </authorList>
    </citation>
    <scope>NUCLEOTIDE SEQUENCE</scope>
    <source>
        <strain evidence="3">D6</strain>
    </source>
</reference>
<evidence type="ECO:0000256" key="2">
    <source>
        <dbReference type="SAM" id="MobiDB-lite"/>
    </source>
</evidence>
<feature type="region of interest" description="Disordered" evidence="2">
    <location>
        <begin position="753"/>
        <end position="954"/>
    </location>
</feature>
<feature type="compositionally biased region" description="Polar residues" evidence="2">
    <location>
        <begin position="1118"/>
        <end position="1127"/>
    </location>
</feature>
<feature type="coiled-coil region" evidence="1">
    <location>
        <begin position="510"/>
        <end position="566"/>
    </location>
</feature>
<feature type="region of interest" description="Disordered" evidence="2">
    <location>
        <begin position="968"/>
        <end position="1018"/>
    </location>
</feature>
<dbReference type="AlphaFoldDB" id="A0A9N8EG63"/>
<feature type="region of interest" description="Disordered" evidence="2">
    <location>
        <begin position="630"/>
        <end position="655"/>
    </location>
</feature>
<evidence type="ECO:0000313" key="4">
    <source>
        <dbReference type="Proteomes" id="UP001153069"/>
    </source>
</evidence>
<sequence length="1142" mass="124003">MKMAKMYTLEDVRSRASYSAKSATDKIEKQHKSQAFLNRLGTFVRMVEKPSSDVSDAALYNFRKRNCLPAFDRMFDKGAIERNKAKAIINIDRSKCRYQAEDDPINPGNFIIKYRNNEEVGTEFLRLTTKSVELVETIHCGFLDGSINKDFTMKQLTGFLKHNIHFDATHELPLVLLDPEQPDDDVFVTMEKLIDNDRYLAALQCLAMSDVYTGDMGGGRNKFSDECIKAIIQVVGLISNALKLEDEAERQQALDQAEEVRNRLHGEVSGGVPDFSFFFFVDTSQLRFQTDGCRKVLFRRECPQSSHAKKMAPKTGSNMLLVALKAILDSNNGKISESVALVLLEKSFDIVNVHEFYLLFKDHPAYHEASCTLAPLPSRTTNQDDLPELKVGSVSSVETVNVNDDAIDNGTVVRDGVIDNQLQLAFFEGEEHTVTVDPVEAKANFGRELALSPGERDNIKLMQLSQMVWIAGQQGSEKTRADEIKRRDQNDHNRLMLDAARLKVEADAKKAAAKLEQKRLKAAAKAEQKRLQIEDDAKKAAAKAEEKRQQIDADRLQLEADREQRNHNLFAQLLQQNQQLIQQGQETTSVVRATYKVVTSKKHRPPHVEQFNQETMQSMEGQVLFHQGAAGTPTAPNNMQSGVPSSAVSSGDTLQHDPDTELSIPGAVPAEMPPISAPNPPGALTEVSCTGISTGEITTPPRVQSLASGIGTQGNIRVVVETVTESPASFHSSQSHFRDSNLTFAAMNTGDIDTLMHGTESGLENDESGNKSTAESVDEVIDGNGSVASSDDSKSSVTSNPNSHCDGSAASSDDSKSSKPSNPNSDGDGSAASSDDSKSLVMSNPNSGGDGSAASSGDSKSSVTLDSKTLSVKVGSNKEASLEEHFTPMSGEGGNTGEEVPTIVMTHAPMPPDTMSGGSLKDSEEDDAKVEEDGSINSSAELSTAKDKNQKTKKTIVQRIYGGFSIFSPFGKKEEAEPEFPTPETTSPTGTSTQGGGDSGSAAGAPSSPKPKKKVAFRSPGSLARTFLFSSLEPEREEPEIDTVLFDGKQRLVINGFLIPLTKKGSPCQHCENAAKGVKVFCGKHRSKGTKDQAAFHAARESARKRLDADVLGDPESRSFQNVNPQNIDGVMLPPSGFDRVD</sequence>
<feature type="region of interest" description="Disordered" evidence="2">
    <location>
        <begin position="1112"/>
        <end position="1142"/>
    </location>
</feature>
<comment type="caution">
    <text evidence="3">The sequence shown here is derived from an EMBL/GenBank/DDBJ whole genome shotgun (WGS) entry which is preliminary data.</text>
</comment>